<evidence type="ECO:0000256" key="1">
    <source>
        <dbReference type="SAM" id="Phobius"/>
    </source>
</evidence>
<sequence>MFSASELTLALLSGYLLVVAVAFVAAPRAIKNRKRH</sequence>
<gene>
    <name evidence="2" type="ORF">H1Bulk29280_000002</name>
</gene>
<reference evidence="2" key="1">
    <citation type="submission" date="2019-05" db="EMBL/GenBank/DDBJ databases">
        <title>Metatranscriptomic reconstruction reveals RNA viruses with the potential to shape carbon cycling in soil.</title>
        <authorList>
            <person name="Starr E.P."/>
            <person name="Nuccio E."/>
            <person name="Pett-Ridge J."/>
            <person name="Banfield J.F."/>
            <person name="Firestone M.K."/>
        </authorList>
    </citation>
    <scope>NUCLEOTIDE SEQUENCE</scope>
    <source>
        <strain evidence="2">H1_Bulk_29_scaffold_280</strain>
    </source>
</reference>
<proteinExistence type="predicted"/>
<evidence type="ECO:0000313" key="2">
    <source>
        <dbReference type="EMBL" id="QDH89934.1"/>
    </source>
</evidence>
<name>A0A514D8L0_9VIRU</name>
<protein>
    <submittedName>
        <fullName evidence="2">Uncharacterized protein</fullName>
    </submittedName>
</protein>
<keyword evidence="1" id="KW-0812">Transmembrane</keyword>
<dbReference type="EMBL" id="MN035127">
    <property type="protein sequence ID" value="QDH89934.1"/>
    <property type="molecule type" value="Genomic_RNA"/>
</dbReference>
<feature type="transmembrane region" description="Helical" evidence="1">
    <location>
        <begin position="12"/>
        <end position="30"/>
    </location>
</feature>
<keyword evidence="1" id="KW-1133">Transmembrane helix</keyword>
<keyword evidence="1" id="KW-0472">Membrane</keyword>
<organism evidence="2">
    <name type="scientific">Leviviridae sp</name>
    <dbReference type="NCBI Taxonomy" id="2027243"/>
    <lineage>
        <taxon>Viruses</taxon>
        <taxon>Riboviria</taxon>
        <taxon>Orthornavirae</taxon>
        <taxon>Lenarviricota</taxon>
        <taxon>Leviviricetes</taxon>
        <taxon>Norzivirales</taxon>
        <taxon>Fiersviridae</taxon>
    </lineage>
</organism>
<accession>A0A514D8L0</accession>